<dbReference type="RefSeq" id="WP_161719412.1">
    <property type="nucleotide sequence ID" value="NZ_JAAAPO010000005.1"/>
</dbReference>
<accession>A0ABW9XG28</accession>
<evidence type="ECO:0000313" key="2">
    <source>
        <dbReference type="Proteomes" id="UP000753724"/>
    </source>
</evidence>
<keyword evidence="2" id="KW-1185">Reference proteome</keyword>
<comment type="caution">
    <text evidence="1">The sequence shown here is derived from an EMBL/GenBank/DDBJ whole genome shotgun (WGS) entry which is preliminary data.</text>
</comment>
<evidence type="ECO:0000313" key="1">
    <source>
        <dbReference type="EMBL" id="NBC37382.1"/>
    </source>
</evidence>
<sequence length="67" mass="7312">MIKLTAKQERALARMAPNVAARRRKTMMAERELVLASRHDDAVIAAGLGSEFMLNGFRASLRAGVGK</sequence>
<name>A0ABW9XG28_9SPHN</name>
<dbReference type="Proteomes" id="UP000753724">
    <property type="component" value="Unassembled WGS sequence"/>
</dbReference>
<reference evidence="2" key="1">
    <citation type="submission" date="2020-01" db="EMBL/GenBank/DDBJ databases">
        <title>Sphingomonas sp. strain CSW-10.</title>
        <authorList>
            <person name="Chen W.-M."/>
        </authorList>
    </citation>
    <scope>NUCLEOTIDE SEQUENCE [LARGE SCALE GENOMIC DNA]</scope>
    <source>
        <strain evidence="2">FSY-8</strain>
    </source>
</reference>
<protein>
    <submittedName>
        <fullName evidence="1">Uncharacterized protein</fullName>
    </submittedName>
</protein>
<gene>
    <name evidence="1" type="ORF">GTZ99_12555</name>
</gene>
<organism evidence="1 2">
    <name type="scientific">Novosphingobium ovatum</name>
    <dbReference type="NCBI Taxonomy" id="1908523"/>
    <lineage>
        <taxon>Bacteria</taxon>
        <taxon>Pseudomonadati</taxon>
        <taxon>Pseudomonadota</taxon>
        <taxon>Alphaproteobacteria</taxon>
        <taxon>Sphingomonadales</taxon>
        <taxon>Sphingomonadaceae</taxon>
        <taxon>Novosphingobium</taxon>
    </lineage>
</organism>
<dbReference type="EMBL" id="JAAAPO010000005">
    <property type="protein sequence ID" value="NBC37382.1"/>
    <property type="molecule type" value="Genomic_DNA"/>
</dbReference>
<proteinExistence type="predicted"/>